<protein>
    <submittedName>
        <fullName evidence="1">Uncharacterized protein</fullName>
    </submittedName>
</protein>
<evidence type="ECO:0000313" key="2">
    <source>
        <dbReference type="Proteomes" id="UP000185860"/>
    </source>
</evidence>
<evidence type="ECO:0000313" key="1">
    <source>
        <dbReference type="EMBL" id="OKH38446.1"/>
    </source>
</evidence>
<dbReference type="EMBL" id="MRCE01000008">
    <property type="protein sequence ID" value="OKH38446.1"/>
    <property type="molecule type" value="Genomic_DNA"/>
</dbReference>
<reference evidence="1 2" key="1">
    <citation type="submission" date="2016-11" db="EMBL/GenBank/DDBJ databases">
        <title>Draft Genome Sequences of Nine Cyanobacterial Strains from Diverse Habitats.</title>
        <authorList>
            <person name="Zhu T."/>
            <person name="Hou S."/>
            <person name="Lu X."/>
            <person name="Hess W.R."/>
        </authorList>
    </citation>
    <scope>NUCLEOTIDE SEQUENCE [LARGE SCALE GENOMIC DNA]</scope>
    <source>
        <strain evidence="1 2">IAM M-71</strain>
    </source>
</reference>
<gene>
    <name evidence="1" type="ORF">NIES2119_10485</name>
</gene>
<dbReference type="AlphaFoldDB" id="A0A1U7IMD3"/>
<accession>A0A1U7IMD3</accession>
<organism evidence="1 2">
    <name type="scientific">[Phormidium ambiguum] IAM M-71</name>
    <dbReference type="NCBI Taxonomy" id="454136"/>
    <lineage>
        <taxon>Bacteria</taxon>
        <taxon>Bacillati</taxon>
        <taxon>Cyanobacteriota</taxon>
        <taxon>Cyanophyceae</taxon>
        <taxon>Oscillatoriophycideae</taxon>
        <taxon>Aerosakkonematales</taxon>
        <taxon>Aerosakkonemataceae</taxon>
        <taxon>Floridanema</taxon>
    </lineage>
</organism>
<sequence length="75" mass="8766">MRSNISLTARTILDFGFSEFFRKSKIQNLKSLDYSHKNSKCPPNIRGDKDSEIISHTMEKFIKFNLLKKANIYPI</sequence>
<dbReference type="Proteomes" id="UP000185860">
    <property type="component" value="Unassembled WGS sequence"/>
</dbReference>
<name>A0A1U7IMD3_9CYAN</name>
<comment type="caution">
    <text evidence="1">The sequence shown here is derived from an EMBL/GenBank/DDBJ whole genome shotgun (WGS) entry which is preliminary data.</text>
</comment>
<dbReference type="STRING" id="454136.NIES2119_10485"/>
<proteinExistence type="predicted"/>